<proteinExistence type="predicted"/>
<evidence type="ECO:0000313" key="1">
    <source>
        <dbReference type="EMBL" id="CAD7195887.1"/>
    </source>
</evidence>
<gene>
    <name evidence="1" type="ORF">TDIB3V08_LOCUS2260</name>
</gene>
<name>A0A7R8VFR6_TIMDO</name>
<accession>A0A7R8VFR6</accession>
<reference evidence="1" key="1">
    <citation type="submission" date="2020-11" db="EMBL/GenBank/DDBJ databases">
        <authorList>
            <person name="Tran Van P."/>
        </authorList>
    </citation>
    <scope>NUCLEOTIDE SEQUENCE</scope>
</reference>
<dbReference type="EMBL" id="OA564928">
    <property type="protein sequence ID" value="CAD7195887.1"/>
    <property type="molecule type" value="Genomic_DNA"/>
</dbReference>
<dbReference type="AlphaFoldDB" id="A0A7R8VFR6"/>
<sequence length="116" mass="12752">MPVTKLELCVMSMLEVLTSPDISSLTCGTFLCDKSKENCSRPSVSNASDVVFHFVHVHIGGEWGGRWDCQCSRSAGSGVMVEGKRLNVLAILSMEKNFLNCQPEIKEKIIELFAAN</sequence>
<organism evidence="1">
    <name type="scientific">Timema douglasi</name>
    <name type="common">Walking stick</name>
    <dbReference type="NCBI Taxonomy" id="61478"/>
    <lineage>
        <taxon>Eukaryota</taxon>
        <taxon>Metazoa</taxon>
        <taxon>Ecdysozoa</taxon>
        <taxon>Arthropoda</taxon>
        <taxon>Hexapoda</taxon>
        <taxon>Insecta</taxon>
        <taxon>Pterygota</taxon>
        <taxon>Neoptera</taxon>
        <taxon>Polyneoptera</taxon>
        <taxon>Phasmatodea</taxon>
        <taxon>Timematodea</taxon>
        <taxon>Timematoidea</taxon>
        <taxon>Timematidae</taxon>
        <taxon>Timema</taxon>
    </lineage>
</organism>
<protein>
    <submittedName>
        <fullName evidence="1">Uncharacterized protein</fullName>
    </submittedName>
</protein>